<keyword evidence="3" id="KW-1185">Reference proteome</keyword>
<protein>
    <submittedName>
        <fullName evidence="2">Nuclear transport factor 2 family protein</fullName>
    </submittedName>
</protein>
<gene>
    <name evidence="2" type="ORF">MQC88_00895</name>
</gene>
<dbReference type="EMBL" id="JALGCL010000001">
    <property type="protein sequence ID" value="MCJ0824527.1"/>
    <property type="molecule type" value="Genomic_DNA"/>
</dbReference>
<organism evidence="2 3">
    <name type="scientific">Cognatiluteimonas sedimenti</name>
    <dbReference type="NCBI Taxonomy" id="2927791"/>
    <lineage>
        <taxon>Bacteria</taxon>
        <taxon>Pseudomonadati</taxon>
        <taxon>Pseudomonadota</taxon>
        <taxon>Gammaproteobacteria</taxon>
        <taxon>Lysobacterales</taxon>
        <taxon>Lysobacteraceae</taxon>
        <taxon>Cognatiluteimonas</taxon>
    </lineage>
</organism>
<accession>A0ABT0A0N1</accession>
<dbReference type="InterPro" id="IPR011944">
    <property type="entry name" value="Steroid_delta5-4_isomerase"/>
</dbReference>
<dbReference type="InterPro" id="IPR032710">
    <property type="entry name" value="NTF2-like_dom_sf"/>
</dbReference>
<dbReference type="InterPro" id="IPR037401">
    <property type="entry name" value="SnoaL-like"/>
</dbReference>
<dbReference type="SUPFAM" id="SSF54427">
    <property type="entry name" value="NTF2-like"/>
    <property type="match status" value="1"/>
</dbReference>
<dbReference type="Gene3D" id="3.10.450.50">
    <property type="match status" value="1"/>
</dbReference>
<evidence type="ECO:0000313" key="3">
    <source>
        <dbReference type="Proteomes" id="UP001165423"/>
    </source>
</evidence>
<sequence length="178" mass="18932">MTATVRDRRWPCEGRRWRATLGESGMHVQNRLAAGVLLAVLALAGGVAGAAEPQSAGDCFLAAFKASDADAVAACYAEDGIIWFPGGPMAQGREAIRDGFAGFFAHATVKDGVLTQLGQTAAGDTRTTWGTYAFTMVDPDTQAETTERGRYVDVQKLIDGKWLYIVDHPSDDPPPAAD</sequence>
<dbReference type="NCBIfam" id="TIGR02246">
    <property type="entry name" value="SgcJ/EcaC family oxidoreductase"/>
    <property type="match status" value="1"/>
</dbReference>
<feature type="domain" description="SnoaL-like" evidence="1">
    <location>
        <begin position="60"/>
        <end position="163"/>
    </location>
</feature>
<evidence type="ECO:0000259" key="1">
    <source>
        <dbReference type="Pfam" id="PF12680"/>
    </source>
</evidence>
<dbReference type="RefSeq" id="WP_243318335.1">
    <property type="nucleotide sequence ID" value="NZ_JALGCL010000001.1"/>
</dbReference>
<dbReference type="Pfam" id="PF12680">
    <property type="entry name" value="SnoaL_2"/>
    <property type="match status" value="1"/>
</dbReference>
<evidence type="ECO:0000313" key="2">
    <source>
        <dbReference type="EMBL" id="MCJ0824527.1"/>
    </source>
</evidence>
<reference evidence="2 3" key="1">
    <citation type="submission" date="2022-03" db="EMBL/GenBank/DDBJ databases">
        <title>Luteimonas soily sp. nov., a novel bacterium isolated from the soil.</title>
        <authorList>
            <person name="Zhang X."/>
        </authorList>
    </citation>
    <scope>NUCLEOTIDE SEQUENCE [LARGE SCALE GENOMIC DNA]</scope>
    <source>
        <strain evidence="2 3">50</strain>
    </source>
</reference>
<name>A0ABT0A0N1_9GAMM</name>
<proteinExistence type="predicted"/>
<dbReference type="Proteomes" id="UP001165423">
    <property type="component" value="Unassembled WGS sequence"/>
</dbReference>
<comment type="caution">
    <text evidence="2">The sequence shown here is derived from an EMBL/GenBank/DDBJ whole genome shotgun (WGS) entry which is preliminary data.</text>
</comment>